<gene>
    <name evidence="10" type="ORF">WJX72_001962</name>
</gene>
<feature type="chain" id="PRO_5043475146" description="DNA 3'-5' helicase" evidence="7">
    <location>
        <begin position="30"/>
        <end position="943"/>
    </location>
</feature>
<feature type="domain" description="Helicase C-terminal" evidence="9">
    <location>
        <begin position="614"/>
        <end position="762"/>
    </location>
</feature>
<dbReference type="GO" id="GO:0005694">
    <property type="term" value="C:chromosome"/>
    <property type="evidence" value="ECO:0007669"/>
    <property type="project" value="TreeGrafter"/>
</dbReference>
<evidence type="ECO:0000259" key="9">
    <source>
        <dbReference type="PROSITE" id="PS51194"/>
    </source>
</evidence>
<organism evidence="10 11">
    <name type="scientific">[Myrmecia] bisecta</name>
    <dbReference type="NCBI Taxonomy" id="41462"/>
    <lineage>
        <taxon>Eukaryota</taxon>
        <taxon>Viridiplantae</taxon>
        <taxon>Chlorophyta</taxon>
        <taxon>core chlorophytes</taxon>
        <taxon>Trebouxiophyceae</taxon>
        <taxon>Trebouxiales</taxon>
        <taxon>Trebouxiaceae</taxon>
        <taxon>Myrmecia</taxon>
    </lineage>
</organism>
<keyword evidence="11" id="KW-1185">Reference proteome</keyword>
<dbReference type="AlphaFoldDB" id="A0AAW1QPE8"/>
<dbReference type="PANTHER" id="PTHR13710">
    <property type="entry name" value="DNA HELICASE RECQ FAMILY MEMBER"/>
    <property type="match status" value="1"/>
</dbReference>
<dbReference type="GO" id="GO:0043138">
    <property type="term" value="F:3'-5' DNA helicase activity"/>
    <property type="evidence" value="ECO:0007669"/>
    <property type="project" value="UniProtKB-EC"/>
</dbReference>
<dbReference type="SMART" id="SM00490">
    <property type="entry name" value="HELICc"/>
    <property type="match status" value="1"/>
</dbReference>
<evidence type="ECO:0000256" key="7">
    <source>
        <dbReference type="SAM" id="SignalP"/>
    </source>
</evidence>
<dbReference type="InterPro" id="IPR027417">
    <property type="entry name" value="P-loop_NTPase"/>
</dbReference>
<evidence type="ECO:0000256" key="3">
    <source>
        <dbReference type="ARBA" id="ARBA00022840"/>
    </source>
</evidence>
<dbReference type="CDD" id="cd00229">
    <property type="entry name" value="SGNH_hydrolase"/>
    <property type="match status" value="1"/>
</dbReference>
<evidence type="ECO:0000256" key="5">
    <source>
        <dbReference type="ARBA" id="ARBA00034808"/>
    </source>
</evidence>
<dbReference type="PROSITE" id="PS51192">
    <property type="entry name" value="HELICASE_ATP_BIND_1"/>
    <property type="match status" value="1"/>
</dbReference>
<dbReference type="GO" id="GO:0009378">
    <property type="term" value="F:four-way junction helicase activity"/>
    <property type="evidence" value="ECO:0007669"/>
    <property type="project" value="TreeGrafter"/>
</dbReference>
<feature type="region of interest" description="Disordered" evidence="6">
    <location>
        <begin position="821"/>
        <end position="879"/>
    </location>
</feature>
<feature type="domain" description="Helicase ATP-binding" evidence="8">
    <location>
        <begin position="393"/>
        <end position="569"/>
    </location>
</feature>
<dbReference type="InterPro" id="IPR036514">
    <property type="entry name" value="SGNH_hydro_sf"/>
</dbReference>
<dbReference type="Gene3D" id="3.40.50.300">
    <property type="entry name" value="P-loop containing nucleotide triphosphate hydrolases"/>
    <property type="match status" value="2"/>
</dbReference>
<dbReference type="GO" id="GO:0005737">
    <property type="term" value="C:cytoplasm"/>
    <property type="evidence" value="ECO:0007669"/>
    <property type="project" value="TreeGrafter"/>
</dbReference>
<evidence type="ECO:0000256" key="1">
    <source>
        <dbReference type="ARBA" id="ARBA00005446"/>
    </source>
</evidence>
<dbReference type="Pfam" id="PF00270">
    <property type="entry name" value="DEAD"/>
    <property type="match status" value="1"/>
</dbReference>
<dbReference type="GO" id="GO:0003676">
    <property type="term" value="F:nucleic acid binding"/>
    <property type="evidence" value="ECO:0007669"/>
    <property type="project" value="InterPro"/>
</dbReference>
<reference evidence="10 11" key="1">
    <citation type="journal article" date="2024" name="Nat. Commun.">
        <title>Phylogenomics reveals the evolutionary origins of lichenization in chlorophyte algae.</title>
        <authorList>
            <person name="Puginier C."/>
            <person name="Libourel C."/>
            <person name="Otte J."/>
            <person name="Skaloud P."/>
            <person name="Haon M."/>
            <person name="Grisel S."/>
            <person name="Petersen M."/>
            <person name="Berrin J.G."/>
            <person name="Delaux P.M."/>
            <person name="Dal Grande F."/>
            <person name="Keller J."/>
        </authorList>
    </citation>
    <scope>NUCLEOTIDE SEQUENCE [LARGE SCALE GENOMIC DNA]</scope>
    <source>
        <strain evidence="10 11">SAG 2043</strain>
    </source>
</reference>
<keyword evidence="7" id="KW-0732">Signal</keyword>
<dbReference type="EC" id="5.6.2.4" evidence="5"/>
<dbReference type="PANTHER" id="PTHR13710:SF155">
    <property type="entry name" value="ATP-DEPENDENT DNA HELICASE Q-LIKE 3"/>
    <property type="match status" value="1"/>
</dbReference>
<sequence length="943" mass="102992">MVRQRSETPLWAAWLVFSVVGLPLDHVSAKHLSPIPDNCLTQYETQPWWNVDVKEYGRLAKYSGRLLQTETSVPKQQQAERLFEYSTALTEQMLRRGVSTLGDASRLRRAMHKLVSGQPVGVTVIGGSVSEGGGVWLTARSTDSYVGRIFSWIKSTFPGAKHRLHNGAIGGVASLYFAQCVDDFVPDEDVDLVIVEFTVNDRMVGLSGKAPEPDTSDRRGFEVLLRKLLSFKNRPAVLILHHWSVYVNAPNFFDSLEDVVNIVVQYYGLPALSFRNALYHSMMANVEGYQHQQVYCDAVHPNKLGHRYLADLVIGFLQDAAAEVLQKPLTDEDEQAALQPLPVPMYEGNLESSSSCLKANNFKTIVQDPVGWDWVDEGRDGRHKWGPLQLEAIQATLAKRDSLLLLPTGGGKSVTFQLPPLSQEFAFTVVVSPLLALAKDQVQGCLERDIEAELWNSQVADSKRRLILSQLHSDQPSLKLLYMTPEALTRTPELRDALSAACGNKTLFAFAIDEAHCVTTWGHDFRSAYLTLDSLHSDFPGVPVAALTATATPQVQADIIKALVLRNPVVIKGSFNRSNLQYQIRHKELLINSPAEEEQEEDACGDQSAADKAALQDLVAFIRRQEGASGIVYARLRATCDWLAGELQNADLDASAYHAGRDADTRSRVQRNWSEGSLEVVVATIAFGMGIDKADVRWVVHWNAPSSLEGFYQESGRAGRDGQPSMSILYASKDDLAQLQRLEKGARAGNVAAVAAYALHPACRRKALLSHFHEKRAACNPAVELPCDFCQHPKTVVKQLTDLESRLEAMAAEAAAAEADAAKAAEREECDDADGDGSPSAITTASLQQHVTPGVKGKPGPAASSGATAAAGPGCPLSQPQRTLVKPVIKRRKPSAAFVAPRLAVPRDQSGDLCISGQCRSSGVAGHRKGFVPPLKDRNMPEP</sequence>
<evidence type="ECO:0000313" key="10">
    <source>
        <dbReference type="EMBL" id="KAK9823328.1"/>
    </source>
</evidence>
<evidence type="ECO:0000256" key="2">
    <source>
        <dbReference type="ARBA" id="ARBA00022741"/>
    </source>
</evidence>
<accession>A0AAW1QPE8</accession>
<feature type="region of interest" description="Disordered" evidence="6">
    <location>
        <begin position="922"/>
        <end position="943"/>
    </location>
</feature>
<comment type="similarity">
    <text evidence="1">Belongs to the helicase family. RecQ subfamily.</text>
</comment>
<feature type="signal peptide" evidence="7">
    <location>
        <begin position="1"/>
        <end position="29"/>
    </location>
</feature>
<feature type="compositionally biased region" description="Polar residues" evidence="6">
    <location>
        <begin position="840"/>
        <end position="851"/>
    </location>
</feature>
<dbReference type="GO" id="GO:0000724">
    <property type="term" value="P:double-strand break repair via homologous recombination"/>
    <property type="evidence" value="ECO:0007669"/>
    <property type="project" value="TreeGrafter"/>
</dbReference>
<evidence type="ECO:0000313" key="11">
    <source>
        <dbReference type="Proteomes" id="UP001489004"/>
    </source>
</evidence>
<comment type="catalytic activity">
    <reaction evidence="4">
        <text>Couples ATP hydrolysis with the unwinding of duplex DNA by translocating in the 3'-5' direction.</text>
        <dbReference type="EC" id="5.6.2.4"/>
    </reaction>
</comment>
<dbReference type="CDD" id="cd17920">
    <property type="entry name" value="DEXHc_RecQ"/>
    <property type="match status" value="1"/>
</dbReference>
<evidence type="ECO:0000256" key="6">
    <source>
        <dbReference type="SAM" id="MobiDB-lite"/>
    </source>
</evidence>
<dbReference type="Pfam" id="PF00271">
    <property type="entry name" value="Helicase_C"/>
    <property type="match status" value="1"/>
</dbReference>
<dbReference type="EMBL" id="JALJOR010000002">
    <property type="protein sequence ID" value="KAK9823328.1"/>
    <property type="molecule type" value="Genomic_DNA"/>
</dbReference>
<dbReference type="SUPFAM" id="SSF52540">
    <property type="entry name" value="P-loop containing nucleoside triphosphate hydrolases"/>
    <property type="match status" value="1"/>
</dbReference>
<comment type="caution">
    <text evidence="10">The sequence shown here is derived from an EMBL/GenBank/DDBJ whole genome shotgun (WGS) entry which is preliminary data.</text>
</comment>
<feature type="compositionally biased region" description="Low complexity" evidence="6">
    <location>
        <begin position="856"/>
        <end position="874"/>
    </location>
</feature>
<dbReference type="Proteomes" id="UP001489004">
    <property type="component" value="Unassembled WGS sequence"/>
</dbReference>
<evidence type="ECO:0000256" key="4">
    <source>
        <dbReference type="ARBA" id="ARBA00034617"/>
    </source>
</evidence>
<dbReference type="SUPFAM" id="SSF52266">
    <property type="entry name" value="SGNH hydrolase"/>
    <property type="match status" value="1"/>
</dbReference>
<proteinExistence type="inferred from homology"/>
<protein>
    <recommendedName>
        <fullName evidence="5">DNA 3'-5' helicase</fullName>
        <ecNumber evidence="5">5.6.2.4</ecNumber>
    </recommendedName>
</protein>
<keyword evidence="2" id="KW-0547">Nucleotide-binding</keyword>
<dbReference type="InterPro" id="IPR011545">
    <property type="entry name" value="DEAD/DEAH_box_helicase_dom"/>
</dbReference>
<keyword evidence="3" id="KW-0067">ATP-binding</keyword>
<dbReference type="InterPro" id="IPR001650">
    <property type="entry name" value="Helicase_C-like"/>
</dbReference>
<dbReference type="Gene3D" id="3.40.50.1110">
    <property type="entry name" value="SGNH hydrolase"/>
    <property type="match status" value="1"/>
</dbReference>
<dbReference type="SMART" id="SM00487">
    <property type="entry name" value="DEXDc"/>
    <property type="match status" value="1"/>
</dbReference>
<dbReference type="GO" id="GO:0005524">
    <property type="term" value="F:ATP binding"/>
    <property type="evidence" value="ECO:0007669"/>
    <property type="project" value="UniProtKB-KW"/>
</dbReference>
<name>A0AAW1QPE8_9CHLO</name>
<dbReference type="PROSITE" id="PS51194">
    <property type="entry name" value="HELICASE_CTER"/>
    <property type="match status" value="1"/>
</dbReference>
<dbReference type="InterPro" id="IPR014001">
    <property type="entry name" value="Helicase_ATP-bd"/>
</dbReference>
<evidence type="ECO:0000259" key="8">
    <source>
        <dbReference type="PROSITE" id="PS51192"/>
    </source>
</evidence>